<feature type="region of interest" description="Disordered" evidence="1">
    <location>
        <begin position="56"/>
        <end position="81"/>
    </location>
</feature>
<dbReference type="GeneID" id="19126748"/>
<accession>W6ZZ23</accession>
<name>W6ZZ23_COCMI</name>
<evidence type="ECO:0000256" key="1">
    <source>
        <dbReference type="SAM" id="MobiDB-lite"/>
    </source>
</evidence>
<dbReference type="HOGENOM" id="CLU_2637891_0_0_1"/>
<sequence>MYSRSQTYAVVTTSKHSAQISHLPLQLGDLVPLPFSSFLSAQTPYTAHPHNLVSASDTRVSTGTHTNLPFSMHPQSGPVIQ</sequence>
<protein>
    <submittedName>
        <fullName evidence="2">Uncharacterized protein</fullName>
    </submittedName>
</protein>
<dbReference type="OrthoDB" id="3673085at2759"/>
<evidence type="ECO:0000313" key="2">
    <source>
        <dbReference type="EMBL" id="EUC48996.1"/>
    </source>
</evidence>
<organism evidence="2 3">
    <name type="scientific">Bipolaris oryzae ATCC 44560</name>
    <dbReference type="NCBI Taxonomy" id="930090"/>
    <lineage>
        <taxon>Eukaryota</taxon>
        <taxon>Fungi</taxon>
        <taxon>Dikarya</taxon>
        <taxon>Ascomycota</taxon>
        <taxon>Pezizomycotina</taxon>
        <taxon>Dothideomycetes</taxon>
        <taxon>Pleosporomycetidae</taxon>
        <taxon>Pleosporales</taxon>
        <taxon>Pleosporineae</taxon>
        <taxon>Pleosporaceae</taxon>
        <taxon>Bipolaris</taxon>
    </lineage>
</organism>
<feature type="compositionally biased region" description="Polar residues" evidence="1">
    <location>
        <begin position="56"/>
        <end position="69"/>
    </location>
</feature>
<dbReference type="KEGG" id="bor:COCMIDRAFT_85849"/>
<reference evidence="2 3" key="1">
    <citation type="journal article" date="2013" name="PLoS Genet.">
        <title>Comparative genome structure, secondary metabolite, and effector coding capacity across Cochliobolus pathogens.</title>
        <authorList>
            <person name="Condon B.J."/>
            <person name="Leng Y."/>
            <person name="Wu D."/>
            <person name="Bushley K.E."/>
            <person name="Ohm R.A."/>
            <person name="Otillar R."/>
            <person name="Martin J."/>
            <person name="Schackwitz W."/>
            <person name="Grimwood J."/>
            <person name="MohdZainudin N."/>
            <person name="Xue C."/>
            <person name="Wang R."/>
            <person name="Manning V.A."/>
            <person name="Dhillon B."/>
            <person name="Tu Z.J."/>
            <person name="Steffenson B.J."/>
            <person name="Salamov A."/>
            <person name="Sun H."/>
            <person name="Lowry S."/>
            <person name="LaButti K."/>
            <person name="Han J."/>
            <person name="Copeland A."/>
            <person name="Lindquist E."/>
            <person name="Barry K."/>
            <person name="Schmutz J."/>
            <person name="Baker S.E."/>
            <person name="Ciuffetti L.M."/>
            <person name="Grigoriev I.V."/>
            <person name="Zhong S."/>
            <person name="Turgeon B.G."/>
        </authorList>
    </citation>
    <scope>NUCLEOTIDE SEQUENCE [LARGE SCALE GENOMIC DNA]</scope>
    <source>
        <strain evidence="2 3">ATCC 44560</strain>
    </source>
</reference>
<dbReference type="RefSeq" id="XP_007684574.1">
    <property type="nucleotide sequence ID" value="XM_007686384.1"/>
</dbReference>
<dbReference type="Proteomes" id="UP000054032">
    <property type="component" value="Unassembled WGS sequence"/>
</dbReference>
<gene>
    <name evidence="2" type="ORF">COCMIDRAFT_85849</name>
</gene>
<proteinExistence type="predicted"/>
<evidence type="ECO:0000313" key="3">
    <source>
        <dbReference type="Proteomes" id="UP000054032"/>
    </source>
</evidence>
<keyword evidence="3" id="KW-1185">Reference proteome</keyword>
<dbReference type="AlphaFoldDB" id="W6ZZ23"/>
<dbReference type="EMBL" id="KI963936">
    <property type="protein sequence ID" value="EUC48996.1"/>
    <property type="molecule type" value="Genomic_DNA"/>
</dbReference>